<keyword evidence="2" id="KW-1185">Reference proteome</keyword>
<reference evidence="1 2" key="1">
    <citation type="submission" date="2017-04" db="EMBL/GenBank/DDBJ databases">
        <authorList>
            <person name="Afonso C.L."/>
            <person name="Miller P.J."/>
            <person name="Scott M.A."/>
            <person name="Spackman E."/>
            <person name="Goraichik I."/>
            <person name="Dimitrov K.M."/>
            <person name="Suarez D.L."/>
            <person name="Swayne D.E."/>
        </authorList>
    </citation>
    <scope>NUCLEOTIDE SEQUENCE [LARGE SCALE GENOMIC DNA]</scope>
    <source>
        <strain evidence="1 2">DSM 23236</strain>
    </source>
</reference>
<sequence length="634" mass="70232">MSQHPLYEQTELALRDEADVQGTLAALTAQIRQAPDDPQWYRLRIKLLQGIGKAPAAWRDLYQLLALTPTDRTAALELALNQYQWAFRLVTALDASPETFNNPDAHARWQQMATLLDWPQHRADGENWLKQDALARLEALLAAHSNDPAFVQDVLAQWPLTARDGWQRYTQILNARSHHPRDFALRKAEALQRYELAGEGGGDGDTAPAGYLETYSGARWSALKLAEVRELIEALLDEQGDDELFDTLGDLLETTSDYPAAAALRSRHADWLGSQPTDPADADAAEVQQERIIRLRTQAAACQRGLEGVANLHLAQMQASIEAMQASMARFTADLSSWSKVGDAPGAETLDGALTHDLDQSMADLAVTLRKEVAQRLQGPNAEELATLRKTARRLAGNTLSVIFTPEVVLRPLDPASAPDGPLPWFAEHAAELLALGLQRNVFFENLWTNKALGKQSQSELWLEPTQRCALTLDTAVGTQNRLRRIFSQLSDGTLLLTADTAGRGFWRAGHGTALITTPREMSTTSMLALHRAHLAVQLAQDPQLQVTPIDGLARLAELENQMQRNKQRAYEQDGITEDEVLGMHVRHHAAFSRLIKAEIQQQLLKVRANGGIYAPASPWWQQLLGWLGLGGRR</sequence>
<protein>
    <submittedName>
        <fullName evidence="1">Uncharacterized protein</fullName>
    </submittedName>
</protein>
<gene>
    <name evidence="1" type="ORF">SAMN02745857_03586</name>
</gene>
<evidence type="ECO:0000313" key="2">
    <source>
        <dbReference type="Proteomes" id="UP000192761"/>
    </source>
</evidence>
<evidence type="ECO:0000313" key="1">
    <source>
        <dbReference type="EMBL" id="SMC29084.1"/>
    </source>
</evidence>
<accession>A0A1W1XYY9</accession>
<dbReference type="STRING" id="1121001.SAMN02745857_03586"/>
<dbReference type="RefSeq" id="WP_139798952.1">
    <property type="nucleotide sequence ID" value="NZ_FWXD01000029.1"/>
</dbReference>
<dbReference type="OrthoDB" id="8766372at2"/>
<name>A0A1W1XYY9_9NEIS</name>
<proteinExistence type="predicted"/>
<dbReference type="AlphaFoldDB" id="A0A1W1XYY9"/>
<organism evidence="1 2">
    <name type="scientific">Andreprevotia lacus DSM 23236</name>
    <dbReference type="NCBI Taxonomy" id="1121001"/>
    <lineage>
        <taxon>Bacteria</taxon>
        <taxon>Pseudomonadati</taxon>
        <taxon>Pseudomonadota</taxon>
        <taxon>Betaproteobacteria</taxon>
        <taxon>Neisseriales</taxon>
        <taxon>Chitinibacteraceae</taxon>
        <taxon>Andreprevotia</taxon>
    </lineage>
</organism>
<dbReference type="EMBL" id="FWXD01000029">
    <property type="protein sequence ID" value="SMC29084.1"/>
    <property type="molecule type" value="Genomic_DNA"/>
</dbReference>
<dbReference type="Proteomes" id="UP000192761">
    <property type="component" value="Unassembled WGS sequence"/>
</dbReference>